<dbReference type="GO" id="GO:0000976">
    <property type="term" value="F:transcription cis-regulatory region binding"/>
    <property type="evidence" value="ECO:0007669"/>
    <property type="project" value="InterPro"/>
</dbReference>
<evidence type="ECO:0000259" key="1">
    <source>
        <dbReference type="PROSITE" id="PS51507"/>
    </source>
</evidence>
<sequence length="316" mass="36716">MNPKKIALLKKMPSKGSPLVKFLKDALISRKYPLSLFWIQEENKIFGLNCICKNKKNWNPQYGIIFEDYHNLKARKSDDDKRQRLLVALSKSPFIKMLKSSIKDHKIYQFQSEKNDDNIIEPDGMDFVQDENSTSEMPIENGYYETEDDFLHNMNIAVQYIRDDKDFQTFETEITENLQTPDATLNVAENPTSDILFHDSSTLINASTCKENPYLSNTSTFDLGENETSYYMHFQPLNDAVFPSDYDPVQEFQESRILKLNDLNSERTFCMFKGSPQCEVQEVRALEDNDVLKLLYQNAVPGSPKPKFFEMTLKLK</sequence>
<evidence type="ECO:0000313" key="2">
    <source>
        <dbReference type="EMBL" id="GIX96423.1"/>
    </source>
</evidence>
<feature type="domain" description="IRF tryptophan pentad repeat" evidence="1">
    <location>
        <begin position="16"/>
        <end position="112"/>
    </location>
</feature>
<keyword evidence="3" id="KW-1185">Reference proteome</keyword>
<name>A0AAV4PJU9_9ARAC</name>
<dbReference type="PROSITE" id="PS51507">
    <property type="entry name" value="IRF_2"/>
    <property type="match status" value="1"/>
</dbReference>
<comment type="caution">
    <text evidence="2">The sequence shown here is derived from an EMBL/GenBank/DDBJ whole genome shotgun (WGS) entry which is preliminary data.</text>
</comment>
<proteinExistence type="predicted"/>
<dbReference type="InterPro" id="IPR036388">
    <property type="entry name" value="WH-like_DNA-bd_sf"/>
</dbReference>
<dbReference type="Proteomes" id="UP001054837">
    <property type="component" value="Unassembled WGS sequence"/>
</dbReference>
<protein>
    <submittedName>
        <fullName evidence="2">IRF tryptophan pentad repeat domain-containing protein</fullName>
    </submittedName>
</protein>
<organism evidence="2 3">
    <name type="scientific">Caerostris darwini</name>
    <dbReference type="NCBI Taxonomy" id="1538125"/>
    <lineage>
        <taxon>Eukaryota</taxon>
        <taxon>Metazoa</taxon>
        <taxon>Ecdysozoa</taxon>
        <taxon>Arthropoda</taxon>
        <taxon>Chelicerata</taxon>
        <taxon>Arachnida</taxon>
        <taxon>Araneae</taxon>
        <taxon>Araneomorphae</taxon>
        <taxon>Entelegynae</taxon>
        <taxon>Araneoidea</taxon>
        <taxon>Araneidae</taxon>
        <taxon>Caerostris</taxon>
    </lineage>
</organism>
<evidence type="ECO:0000313" key="3">
    <source>
        <dbReference type="Proteomes" id="UP001054837"/>
    </source>
</evidence>
<reference evidence="2 3" key="1">
    <citation type="submission" date="2021-06" db="EMBL/GenBank/DDBJ databases">
        <title>Caerostris darwini draft genome.</title>
        <authorList>
            <person name="Kono N."/>
            <person name="Arakawa K."/>
        </authorList>
    </citation>
    <scope>NUCLEOTIDE SEQUENCE [LARGE SCALE GENOMIC DNA]</scope>
</reference>
<dbReference type="AlphaFoldDB" id="A0AAV4PJU9"/>
<dbReference type="Gene3D" id="1.10.10.10">
    <property type="entry name" value="Winged helix-like DNA-binding domain superfamily/Winged helix DNA-binding domain"/>
    <property type="match status" value="1"/>
</dbReference>
<dbReference type="InterPro" id="IPR001346">
    <property type="entry name" value="Interferon_reg_fact_DNA-bd_dom"/>
</dbReference>
<dbReference type="EMBL" id="BPLQ01002914">
    <property type="protein sequence ID" value="GIX96423.1"/>
    <property type="molecule type" value="Genomic_DNA"/>
</dbReference>
<gene>
    <name evidence="2" type="primary">AVEN_193257_2</name>
    <name evidence="2" type="ORF">CDAR_113971</name>
</gene>
<accession>A0AAV4PJU9</accession>